<dbReference type="Gene3D" id="2.130.10.10">
    <property type="entry name" value="YVTN repeat-like/Quinoprotein amine dehydrogenase"/>
    <property type="match status" value="1"/>
</dbReference>
<dbReference type="HOGENOM" id="CLU_000288_57_38_1"/>
<dbReference type="PROSITE" id="PS50896">
    <property type="entry name" value="LISH"/>
    <property type="match status" value="1"/>
</dbReference>
<dbReference type="PROSITE" id="PS50294">
    <property type="entry name" value="WD_REPEATS_REGION"/>
    <property type="match status" value="2"/>
</dbReference>
<evidence type="ECO:0000256" key="1">
    <source>
        <dbReference type="ARBA" id="ARBA00004123"/>
    </source>
</evidence>
<keyword evidence="6" id="KW-0539">Nucleus</keyword>
<comment type="subcellular location">
    <subcellularLocation>
        <location evidence="1">Nucleus</location>
    </subcellularLocation>
</comment>
<evidence type="ECO:0000256" key="2">
    <source>
        <dbReference type="ARBA" id="ARBA00022574"/>
    </source>
</evidence>
<keyword evidence="5" id="KW-0508">mRNA splicing</keyword>
<dbReference type="AlphaFoldDB" id="I7MHM3"/>
<dbReference type="STRING" id="312017.I7MHM3"/>
<dbReference type="PROSITE" id="PS50082">
    <property type="entry name" value="WD_REPEATS_2"/>
    <property type="match status" value="3"/>
</dbReference>
<feature type="repeat" description="WD" evidence="8">
    <location>
        <begin position="357"/>
        <end position="386"/>
    </location>
</feature>
<dbReference type="Pfam" id="PF17814">
    <property type="entry name" value="LisH_TPL"/>
    <property type="match status" value="1"/>
</dbReference>
<evidence type="ECO:0000256" key="8">
    <source>
        <dbReference type="PROSITE-ProRule" id="PRU00221"/>
    </source>
</evidence>
<gene>
    <name evidence="10" type="ORF">TTHERM_00540170</name>
</gene>
<evidence type="ECO:0000313" key="10">
    <source>
        <dbReference type="EMBL" id="EAR87697.1"/>
    </source>
</evidence>
<keyword evidence="2 8" id="KW-0853">WD repeat</keyword>
<dbReference type="GO" id="GO:0000398">
    <property type="term" value="P:mRNA splicing, via spliceosome"/>
    <property type="evidence" value="ECO:0007669"/>
    <property type="project" value="InterPro"/>
</dbReference>
<evidence type="ECO:0000256" key="4">
    <source>
        <dbReference type="ARBA" id="ARBA00022737"/>
    </source>
</evidence>
<dbReference type="InterPro" id="IPR036322">
    <property type="entry name" value="WD40_repeat_dom_sf"/>
</dbReference>
<evidence type="ECO:0000256" key="3">
    <source>
        <dbReference type="ARBA" id="ARBA00022664"/>
    </source>
</evidence>
<evidence type="ECO:0000256" key="6">
    <source>
        <dbReference type="ARBA" id="ARBA00023242"/>
    </source>
</evidence>
<dbReference type="RefSeq" id="XP_001007942.1">
    <property type="nucleotide sequence ID" value="XM_001007942.3"/>
</dbReference>
<dbReference type="InterPro" id="IPR006594">
    <property type="entry name" value="LisH"/>
</dbReference>
<feature type="repeat" description="WD" evidence="8">
    <location>
        <begin position="260"/>
        <end position="301"/>
    </location>
</feature>
<accession>I7MHM3</accession>
<feature type="domain" description="CTLH" evidence="9">
    <location>
        <begin position="40"/>
        <end position="92"/>
    </location>
</feature>
<evidence type="ECO:0000256" key="5">
    <source>
        <dbReference type="ARBA" id="ARBA00023187"/>
    </source>
</evidence>
<dbReference type="InterPro" id="IPR006595">
    <property type="entry name" value="CTLH_C"/>
</dbReference>
<dbReference type="InterPro" id="IPR015943">
    <property type="entry name" value="WD40/YVTN_repeat-like_dom_sf"/>
</dbReference>
<proteinExistence type="inferred from homology"/>
<dbReference type="InterPro" id="IPR001680">
    <property type="entry name" value="WD40_rpt"/>
</dbReference>
<evidence type="ECO:0000259" key="9">
    <source>
        <dbReference type="PROSITE" id="PS50897"/>
    </source>
</evidence>
<dbReference type="OrthoDB" id="538223at2759"/>
<dbReference type="eggNOG" id="KOG0275">
    <property type="taxonomic scope" value="Eukaryota"/>
</dbReference>
<name>I7MHM3_TETTS</name>
<dbReference type="FunCoup" id="I7MHM3">
    <property type="interactions" value="717"/>
</dbReference>
<protein>
    <submittedName>
        <fullName evidence="10">WD40 repeat protein SMU1</fullName>
    </submittedName>
</protein>
<dbReference type="Proteomes" id="UP000009168">
    <property type="component" value="Unassembled WGS sequence"/>
</dbReference>
<keyword evidence="11" id="KW-1185">Reference proteome</keyword>
<dbReference type="InterPro" id="IPR045184">
    <property type="entry name" value="SMU1"/>
</dbReference>
<keyword evidence="3" id="KW-0507">mRNA processing</keyword>
<reference evidence="11" key="1">
    <citation type="journal article" date="2006" name="PLoS Biol.">
        <title>Macronuclear genome sequence of the ciliate Tetrahymena thermophila, a model eukaryote.</title>
        <authorList>
            <person name="Eisen J.A."/>
            <person name="Coyne R.S."/>
            <person name="Wu M."/>
            <person name="Wu D."/>
            <person name="Thiagarajan M."/>
            <person name="Wortman J.R."/>
            <person name="Badger J.H."/>
            <person name="Ren Q."/>
            <person name="Amedeo P."/>
            <person name="Jones K.M."/>
            <person name="Tallon L.J."/>
            <person name="Delcher A.L."/>
            <person name="Salzberg S.L."/>
            <person name="Silva J.C."/>
            <person name="Haas B.J."/>
            <person name="Majoros W.H."/>
            <person name="Farzad M."/>
            <person name="Carlton J.M."/>
            <person name="Smith R.K. Jr."/>
            <person name="Garg J."/>
            <person name="Pearlman R.E."/>
            <person name="Karrer K.M."/>
            <person name="Sun L."/>
            <person name="Manning G."/>
            <person name="Elde N.C."/>
            <person name="Turkewitz A.P."/>
            <person name="Asai D.J."/>
            <person name="Wilkes D.E."/>
            <person name="Wang Y."/>
            <person name="Cai H."/>
            <person name="Collins K."/>
            <person name="Stewart B.A."/>
            <person name="Lee S.R."/>
            <person name="Wilamowska K."/>
            <person name="Weinberg Z."/>
            <person name="Ruzzo W.L."/>
            <person name="Wloga D."/>
            <person name="Gaertig J."/>
            <person name="Frankel J."/>
            <person name="Tsao C.-C."/>
            <person name="Gorovsky M.A."/>
            <person name="Keeling P.J."/>
            <person name="Waller R.F."/>
            <person name="Patron N.J."/>
            <person name="Cherry J.M."/>
            <person name="Stover N.A."/>
            <person name="Krieger C.J."/>
            <person name="del Toro C."/>
            <person name="Ryder H.F."/>
            <person name="Williamson S.C."/>
            <person name="Barbeau R.A."/>
            <person name="Hamilton E.P."/>
            <person name="Orias E."/>
        </authorList>
    </citation>
    <scope>NUCLEOTIDE SEQUENCE [LARGE SCALE GENOMIC DNA]</scope>
    <source>
        <strain evidence="11">SB210</strain>
    </source>
</reference>
<dbReference type="SUPFAM" id="SSF50978">
    <property type="entry name" value="WD40 repeat-like"/>
    <property type="match status" value="1"/>
</dbReference>
<feature type="repeat" description="WD" evidence="8">
    <location>
        <begin position="210"/>
        <end position="242"/>
    </location>
</feature>
<dbReference type="SMART" id="SM00667">
    <property type="entry name" value="LisH"/>
    <property type="match status" value="1"/>
</dbReference>
<dbReference type="KEGG" id="tet:TTHERM_00540170"/>
<dbReference type="EMBL" id="GG662849">
    <property type="protein sequence ID" value="EAR87697.1"/>
    <property type="molecule type" value="Genomic_DNA"/>
</dbReference>
<organism evidence="10 11">
    <name type="scientific">Tetrahymena thermophila (strain SB210)</name>
    <dbReference type="NCBI Taxonomy" id="312017"/>
    <lineage>
        <taxon>Eukaryota</taxon>
        <taxon>Sar</taxon>
        <taxon>Alveolata</taxon>
        <taxon>Ciliophora</taxon>
        <taxon>Intramacronucleata</taxon>
        <taxon>Oligohymenophorea</taxon>
        <taxon>Hymenostomatida</taxon>
        <taxon>Tetrahymenina</taxon>
        <taxon>Tetrahymenidae</taxon>
        <taxon>Tetrahymena</taxon>
    </lineage>
</organism>
<dbReference type="PANTHER" id="PTHR22848">
    <property type="entry name" value="WD40 REPEAT PROTEIN"/>
    <property type="match status" value="1"/>
</dbReference>
<dbReference type="OMA" id="MMKQQEP"/>
<dbReference type="InterPro" id="IPR054532">
    <property type="entry name" value="TPL_SMU1_LisH-like"/>
</dbReference>
<dbReference type="Pfam" id="PF00400">
    <property type="entry name" value="WD40"/>
    <property type="match status" value="2"/>
</dbReference>
<dbReference type="GeneID" id="7832534"/>
<dbReference type="SMART" id="SM00668">
    <property type="entry name" value="CTLH"/>
    <property type="match status" value="1"/>
</dbReference>
<dbReference type="PROSITE" id="PS50897">
    <property type="entry name" value="CTLH"/>
    <property type="match status" value="1"/>
</dbReference>
<evidence type="ECO:0000256" key="7">
    <source>
        <dbReference type="ARBA" id="ARBA00025801"/>
    </source>
</evidence>
<comment type="similarity">
    <text evidence="7">Belongs to the WD repeat SMU1 family.</text>
</comment>
<keyword evidence="4" id="KW-0677">Repeat</keyword>
<dbReference type="InParanoid" id="I7MHM3"/>
<dbReference type="SMART" id="SM00320">
    <property type="entry name" value="WD40"/>
    <property type="match status" value="4"/>
</dbReference>
<dbReference type="GO" id="GO:0005634">
    <property type="term" value="C:nucleus"/>
    <property type="evidence" value="ECO:0007669"/>
    <property type="project" value="UniProtKB-SubCell"/>
</dbReference>
<sequence>MSLQFKTEDVVKLMLQFMKENGLVNSLKSLQEETQVSLNVVSNTEQFVENIKEGRWDKVLNEVQSMKLPGKKLMELYEIVVCELLELGESVAAQFIVKQAVKPAGLFEEFKERALRLDYLSKKIPIDIRELYQDKYTKEKRRANLASSLLKEVVSAPPSRLLQLLGDALKFQEQSGQLTTGIKLDLFTGQVPHTEDTEDIPINKVEKVVQFGGESRILCAEFSKNGNYLALGSADGIIEIWDSVLMKLRSDLNYQKDEQFMFHEEAIHALAFSDDGEILVSGDKAGTLKVWKTQTGKSLKKIDNGLSESISSLKFGADPSHLIVGYNKNLIRVYGLKSGTVIMEHRSKQEGNINDIFVPSLEEVISVGTDGFIRVWDSKTGQQHQQIKLPRTENQSANEVEIFNILESRHKKGYFVCEKSNRLVILDKKTFEITSQYVNDRNEDFSSGSLSAQKRLVYGVTNKGYLYCYRAKDSKIQSFFQVSQDEVIGIKHHPSRNILVAYTLGGDFLFLKAK</sequence>
<evidence type="ECO:0000313" key="11">
    <source>
        <dbReference type="Proteomes" id="UP000009168"/>
    </source>
</evidence>